<feature type="non-terminal residue" evidence="2">
    <location>
        <position position="1"/>
    </location>
</feature>
<dbReference type="GO" id="GO:0005840">
    <property type="term" value="C:ribosome"/>
    <property type="evidence" value="ECO:0007669"/>
    <property type="project" value="UniProtKB-KW"/>
</dbReference>
<protein>
    <submittedName>
        <fullName evidence="2">LSU ribosomal protein L29p (L35e)</fullName>
    </submittedName>
</protein>
<accession>A0A6J4JFH7</accession>
<organism evidence="2">
    <name type="scientific">uncultured Craurococcus sp</name>
    <dbReference type="NCBI Taxonomy" id="1135998"/>
    <lineage>
        <taxon>Bacteria</taxon>
        <taxon>Pseudomonadati</taxon>
        <taxon>Pseudomonadota</taxon>
        <taxon>Alphaproteobacteria</taxon>
        <taxon>Acetobacterales</taxon>
        <taxon>Acetobacteraceae</taxon>
        <taxon>Craurococcus</taxon>
        <taxon>environmental samples</taxon>
    </lineage>
</organism>
<feature type="non-terminal residue" evidence="2">
    <location>
        <position position="71"/>
    </location>
</feature>
<keyword evidence="2" id="KW-0687">Ribonucleoprotein</keyword>
<evidence type="ECO:0000256" key="1">
    <source>
        <dbReference type="SAM" id="MobiDB-lite"/>
    </source>
</evidence>
<sequence length="71" mass="7427">DQDRGHPRQDPGRAADAAPRPAEGAVQPALPAGHRAARGDRPHQAGAARHRPHQIRPVRAASLGSLSTHGL</sequence>
<name>A0A6J4JFH7_9PROT</name>
<keyword evidence="2" id="KW-0689">Ribosomal protein</keyword>
<dbReference type="AlphaFoldDB" id="A0A6J4JFH7"/>
<proteinExistence type="predicted"/>
<gene>
    <name evidence="2" type="ORF">AVDCRST_MAG27-3383</name>
</gene>
<feature type="region of interest" description="Disordered" evidence="1">
    <location>
        <begin position="1"/>
        <end position="71"/>
    </location>
</feature>
<dbReference type="EMBL" id="CADCTD010000151">
    <property type="protein sequence ID" value="CAA9275414.1"/>
    <property type="molecule type" value="Genomic_DNA"/>
</dbReference>
<feature type="compositionally biased region" description="Low complexity" evidence="1">
    <location>
        <begin position="14"/>
        <end position="25"/>
    </location>
</feature>
<evidence type="ECO:0000313" key="2">
    <source>
        <dbReference type="EMBL" id="CAA9275414.1"/>
    </source>
</evidence>
<reference evidence="2" key="1">
    <citation type="submission" date="2020-02" db="EMBL/GenBank/DDBJ databases">
        <authorList>
            <person name="Meier V. D."/>
        </authorList>
    </citation>
    <scope>NUCLEOTIDE SEQUENCE</scope>
    <source>
        <strain evidence="2">AVDCRST_MAG27</strain>
    </source>
</reference>
<feature type="compositionally biased region" description="Basic and acidic residues" evidence="1">
    <location>
        <begin position="1"/>
        <end position="13"/>
    </location>
</feature>